<evidence type="ECO:0000256" key="1">
    <source>
        <dbReference type="ARBA" id="ARBA00022475"/>
    </source>
</evidence>
<dbReference type="InterPro" id="IPR002035">
    <property type="entry name" value="VWF_A"/>
</dbReference>
<accession>A0A2Z4AFR8</accession>
<keyword evidence="2" id="KW-0812">Transmembrane</keyword>
<dbReference type="Proteomes" id="UP000247465">
    <property type="component" value="Chromosome"/>
</dbReference>
<dbReference type="SUPFAM" id="SSF53300">
    <property type="entry name" value="vWA-like"/>
    <property type="match status" value="1"/>
</dbReference>
<keyword evidence="1" id="KW-1003">Cell membrane</keyword>
<dbReference type="KEGG" id="mtar:DF168_01053"/>
<evidence type="ECO:0000256" key="4">
    <source>
        <dbReference type="ARBA" id="ARBA00023136"/>
    </source>
</evidence>
<organism evidence="6 7">
    <name type="scientific">Candidatus Moanibacter tarae</name>
    <dbReference type="NCBI Taxonomy" id="2200854"/>
    <lineage>
        <taxon>Bacteria</taxon>
        <taxon>Pseudomonadati</taxon>
        <taxon>Verrucomicrobiota</taxon>
        <taxon>Opitutia</taxon>
        <taxon>Puniceicoccales</taxon>
        <taxon>Puniceicoccales incertae sedis</taxon>
        <taxon>Candidatus Moanibacter</taxon>
    </lineage>
</organism>
<proteinExistence type="predicted"/>
<dbReference type="AlphaFoldDB" id="A0A2Z4AFR8"/>
<evidence type="ECO:0000256" key="2">
    <source>
        <dbReference type="ARBA" id="ARBA00022692"/>
    </source>
</evidence>
<gene>
    <name evidence="6" type="ORF">DF168_01053</name>
</gene>
<reference evidence="6 7" key="1">
    <citation type="submission" date="2018-06" db="EMBL/GenBank/DDBJ databases">
        <title>Draft Genome Sequence of a Novel Marine Bacterium Related to the Verrucomicrobia.</title>
        <authorList>
            <person name="Vosseberg J."/>
            <person name="Martijn J."/>
            <person name="Ettema T.J.G."/>
        </authorList>
    </citation>
    <scope>NUCLEOTIDE SEQUENCE [LARGE SCALE GENOMIC DNA]</scope>
    <source>
        <strain evidence="6">TARA_B100001123</strain>
    </source>
</reference>
<keyword evidence="3" id="KW-1133">Transmembrane helix</keyword>
<evidence type="ECO:0000313" key="7">
    <source>
        <dbReference type="Proteomes" id="UP000247465"/>
    </source>
</evidence>
<dbReference type="Pfam" id="PF07584">
    <property type="entry name" value="BatA"/>
    <property type="match status" value="1"/>
</dbReference>
<feature type="domain" description="VWFA" evidence="5">
    <location>
        <begin position="89"/>
        <end position="296"/>
    </location>
</feature>
<sequence>MIFRFASSDLLWLLLVIPLLALLKGKRGASAAVQFPATELAKQISSFVRNRPGRLLPHIRLLALSCLILALARPQIGSGISEIESSGIDIVLAVDLSTSMWAHDFKIKGKRTDRLTVVKAVVKDFIVKRPNDRIGLVAFAGISSLVSPLTLNHEWLLQNLERLRIGILEDGTAIGTAIGTSVNRLRIQKAKSRILIVLTDGANNAGKISPLAAAEAANAYNIKIYTIGAGQEGVVPVPRGLDPNGNPLLDRNRKLLLKNIQSDIDLDSLKEIARLTRARFFHATDTASLEEIYHEIDRLEKSEIKLKHRTNFTDIFIWPAIAGLSLLVLEQLMSNTFYRRIP</sequence>
<evidence type="ECO:0000313" key="6">
    <source>
        <dbReference type="EMBL" id="AWT59856.1"/>
    </source>
</evidence>
<dbReference type="PANTHER" id="PTHR22550:SF5">
    <property type="entry name" value="LEUCINE ZIPPER PROTEIN 4"/>
    <property type="match status" value="1"/>
</dbReference>
<protein>
    <recommendedName>
        <fullName evidence="5">VWFA domain-containing protein</fullName>
    </recommendedName>
</protein>
<name>A0A2Z4AFR8_9BACT</name>
<dbReference type="EMBL" id="CP029803">
    <property type="protein sequence ID" value="AWT59856.1"/>
    <property type="molecule type" value="Genomic_DNA"/>
</dbReference>
<keyword evidence="4" id="KW-0472">Membrane</keyword>
<dbReference type="SMART" id="SM00327">
    <property type="entry name" value="VWA"/>
    <property type="match status" value="1"/>
</dbReference>
<dbReference type="InterPro" id="IPR036465">
    <property type="entry name" value="vWFA_dom_sf"/>
</dbReference>
<dbReference type="InterPro" id="IPR024163">
    <property type="entry name" value="Aerotolerance_reg_N"/>
</dbReference>
<dbReference type="Pfam" id="PF00092">
    <property type="entry name" value="VWA"/>
    <property type="match status" value="1"/>
</dbReference>
<dbReference type="InterPro" id="IPR050768">
    <property type="entry name" value="UPF0353/GerABKA_families"/>
</dbReference>
<evidence type="ECO:0000256" key="3">
    <source>
        <dbReference type="ARBA" id="ARBA00022989"/>
    </source>
</evidence>
<evidence type="ECO:0000259" key="5">
    <source>
        <dbReference type="PROSITE" id="PS50234"/>
    </source>
</evidence>
<dbReference type="Gene3D" id="3.40.50.410">
    <property type="entry name" value="von Willebrand factor, type A domain"/>
    <property type="match status" value="1"/>
</dbReference>
<dbReference type="PROSITE" id="PS50234">
    <property type="entry name" value="VWFA"/>
    <property type="match status" value="1"/>
</dbReference>
<dbReference type="PANTHER" id="PTHR22550">
    <property type="entry name" value="SPORE GERMINATION PROTEIN"/>
    <property type="match status" value="1"/>
</dbReference>